<evidence type="ECO:0000256" key="1">
    <source>
        <dbReference type="ARBA" id="ARBA00022448"/>
    </source>
</evidence>
<proteinExistence type="predicted"/>
<evidence type="ECO:0000313" key="7">
    <source>
        <dbReference type="Proteomes" id="UP000447873"/>
    </source>
</evidence>
<dbReference type="InterPro" id="IPR013121">
    <property type="entry name" value="Fe_red_NAD-bd_6"/>
</dbReference>
<dbReference type="Proteomes" id="UP000447873">
    <property type="component" value="Unassembled WGS sequence"/>
</dbReference>
<keyword evidence="1" id="KW-0813">Transport</keyword>
<dbReference type="InterPro" id="IPR039261">
    <property type="entry name" value="FNR_nucleotide-bd"/>
</dbReference>
<evidence type="ECO:0000259" key="4">
    <source>
        <dbReference type="Pfam" id="PF08022"/>
    </source>
</evidence>
<dbReference type="GO" id="GO:0015677">
    <property type="term" value="P:copper ion import"/>
    <property type="evidence" value="ECO:0007669"/>
    <property type="project" value="TreeGrafter"/>
</dbReference>
<feature type="domain" description="Ferric reductase NAD binding" evidence="5">
    <location>
        <begin position="73"/>
        <end position="117"/>
    </location>
</feature>
<keyword evidence="3" id="KW-0560">Oxidoreductase</keyword>
<dbReference type="PANTHER" id="PTHR32361:SF26">
    <property type="entry name" value="FAD-BINDING 8 DOMAIN-CONTAINING PROTEIN-RELATED"/>
    <property type="match status" value="1"/>
</dbReference>
<dbReference type="InterPro" id="IPR051410">
    <property type="entry name" value="Ferric/Cupric_Reductase"/>
</dbReference>
<dbReference type="AlphaFoldDB" id="A0A8H3ZBQ9"/>
<dbReference type="GO" id="GO:0006826">
    <property type="term" value="P:iron ion transport"/>
    <property type="evidence" value="ECO:0007669"/>
    <property type="project" value="TreeGrafter"/>
</dbReference>
<gene>
    <name evidence="6" type="ORF">EG328_002522</name>
</gene>
<reference evidence="6 7" key="1">
    <citation type="submission" date="2018-12" db="EMBL/GenBank/DDBJ databases">
        <title>Venturia inaequalis Genome Resource.</title>
        <authorList>
            <person name="Lichtner F.J."/>
        </authorList>
    </citation>
    <scope>NUCLEOTIDE SEQUENCE [LARGE SCALE GENOMIC DNA]</scope>
    <source>
        <strain evidence="6 7">120213</strain>
    </source>
</reference>
<evidence type="ECO:0008006" key="8">
    <source>
        <dbReference type="Google" id="ProtNLM"/>
    </source>
</evidence>
<dbReference type="GO" id="GO:0005886">
    <property type="term" value="C:plasma membrane"/>
    <property type="evidence" value="ECO:0007669"/>
    <property type="project" value="TreeGrafter"/>
</dbReference>
<evidence type="ECO:0000313" key="6">
    <source>
        <dbReference type="EMBL" id="KAE9987537.1"/>
    </source>
</evidence>
<dbReference type="InterPro" id="IPR013112">
    <property type="entry name" value="FAD-bd_8"/>
</dbReference>
<dbReference type="PANTHER" id="PTHR32361">
    <property type="entry name" value="FERRIC/CUPRIC REDUCTASE TRANSMEMBRANE COMPONENT"/>
    <property type="match status" value="1"/>
</dbReference>
<dbReference type="SUPFAM" id="SSF52343">
    <property type="entry name" value="Ferredoxin reductase-like, C-terminal NADP-linked domain"/>
    <property type="match status" value="1"/>
</dbReference>
<comment type="caution">
    <text evidence="6">The sequence shown here is derived from an EMBL/GenBank/DDBJ whole genome shotgun (WGS) entry which is preliminary data.</text>
</comment>
<evidence type="ECO:0000259" key="5">
    <source>
        <dbReference type="Pfam" id="PF08030"/>
    </source>
</evidence>
<dbReference type="GO" id="GO:0006879">
    <property type="term" value="P:intracellular iron ion homeostasis"/>
    <property type="evidence" value="ECO:0007669"/>
    <property type="project" value="TreeGrafter"/>
</dbReference>
<dbReference type="GO" id="GO:0000293">
    <property type="term" value="F:ferric-chelate reductase activity"/>
    <property type="evidence" value="ECO:0007669"/>
    <property type="project" value="TreeGrafter"/>
</dbReference>
<evidence type="ECO:0000256" key="2">
    <source>
        <dbReference type="ARBA" id="ARBA00022982"/>
    </source>
</evidence>
<dbReference type="Gene3D" id="3.40.50.80">
    <property type="entry name" value="Nucleotide-binding domain of ferredoxin-NADP reductase (FNR) module"/>
    <property type="match status" value="1"/>
</dbReference>
<dbReference type="Pfam" id="PF08030">
    <property type="entry name" value="NAD_binding_6"/>
    <property type="match status" value="1"/>
</dbReference>
<name>A0A8H3ZBQ9_VENIN</name>
<sequence>MSFWSFLQSHPFTVTSWAEGKQDSLDLLIEPRGGFTQRLLLNSKAARKAGGRLQPRLALFTGPYGTSASVNRYETVVMVASGFGIAGQLPYLKKLIYGYNTCTTRTRRVHLVWQLETIDIGIAAQSYLNDALTDDLLDDGNILGISIYIKIGKLDSASWGRRAVWYNGSADLRAILQDEMSGKYINRMQGEERGSMLVIASATDEMRDNLREIVRGHLKDKVRLLELEYQPVTSESVASKATEKSWR</sequence>
<organism evidence="6 7">
    <name type="scientific">Venturia inaequalis</name>
    <name type="common">Apple scab fungus</name>
    <dbReference type="NCBI Taxonomy" id="5025"/>
    <lineage>
        <taxon>Eukaryota</taxon>
        <taxon>Fungi</taxon>
        <taxon>Dikarya</taxon>
        <taxon>Ascomycota</taxon>
        <taxon>Pezizomycotina</taxon>
        <taxon>Dothideomycetes</taxon>
        <taxon>Pleosporomycetidae</taxon>
        <taxon>Venturiales</taxon>
        <taxon>Venturiaceae</taxon>
        <taxon>Venturia</taxon>
    </lineage>
</organism>
<dbReference type="CDD" id="cd06186">
    <property type="entry name" value="NOX_Duox_like_FAD_NADP"/>
    <property type="match status" value="1"/>
</dbReference>
<feature type="domain" description="FAD-binding 8" evidence="4">
    <location>
        <begin position="4"/>
        <end position="67"/>
    </location>
</feature>
<protein>
    <recommendedName>
        <fullName evidence="8">Ferric reductase NAD binding domain-containing protein</fullName>
    </recommendedName>
</protein>
<evidence type="ECO:0000256" key="3">
    <source>
        <dbReference type="ARBA" id="ARBA00023002"/>
    </source>
</evidence>
<keyword evidence="2" id="KW-0249">Electron transport</keyword>
<dbReference type="EMBL" id="WNWS01000017">
    <property type="protein sequence ID" value="KAE9987537.1"/>
    <property type="molecule type" value="Genomic_DNA"/>
</dbReference>
<accession>A0A8H3ZBQ9</accession>
<dbReference type="Pfam" id="PF08022">
    <property type="entry name" value="FAD_binding_8"/>
    <property type="match status" value="1"/>
</dbReference>